<protein>
    <submittedName>
        <fullName evidence="1">Uncharacterized protein</fullName>
    </submittedName>
</protein>
<gene>
    <name evidence="1" type="ORF">BN2475_230030</name>
</gene>
<name>A0A1N7RXL9_9BURK</name>
<dbReference type="EMBL" id="CYGX02000023">
    <property type="protein sequence ID" value="SIT39862.1"/>
    <property type="molecule type" value="Genomic_DNA"/>
</dbReference>
<evidence type="ECO:0000313" key="2">
    <source>
        <dbReference type="Proteomes" id="UP000187012"/>
    </source>
</evidence>
<dbReference type="STRING" id="1247936.BN2475_230030"/>
<dbReference type="AlphaFoldDB" id="A0A1N7RXL9"/>
<sequence>MDRRTFMITGAWLAGAAGGAWPWLARAATQRNTLAIVDSTLACGPSFVCYAANLKLPTFDTGDDIGALWYTTLAPLLGGTSAPRPASLIGVTRASDYFVLSELAMRAGYRVAHYHAQPAGPAGRHAHVAFAFTPGAAAPNAFVPHTAAPDSCTPDAFASNAFTPGATAPVVAVRRWR</sequence>
<dbReference type="Proteomes" id="UP000187012">
    <property type="component" value="Unassembled WGS sequence"/>
</dbReference>
<accession>A0A1N7RXL9</accession>
<reference evidence="1 2" key="1">
    <citation type="submission" date="2016-12" db="EMBL/GenBank/DDBJ databases">
        <authorList>
            <person name="Song W.-J."/>
            <person name="Kurnit D.M."/>
        </authorList>
    </citation>
    <scope>NUCLEOTIDE SEQUENCE [LARGE SCALE GENOMIC DNA]</scope>
    <source>
        <strain evidence="1 2">STM7296</strain>
    </source>
</reference>
<organism evidence="1 2">
    <name type="scientific">Paraburkholderia ribeironis</name>
    <dbReference type="NCBI Taxonomy" id="1247936"/>
    <lineage>
        <taxon>Bacteria</taxon>
        <taxon>Pseudomonadati</taxon>
        <taxon>Pseudomonadota</taxon>
        <taxon>Betaproteobacteria</taxon>
        <taxon>Burkholderiales</taxon>
        <taxon>Burkholderiaceae</taxon>
        <taxon>Paraburkholderia</taxon>
    </lineage>
</organism>
<dbReference type="RefSeq" id="WP_342744603.1">
    <property type="nucleotide sequence ID" value="NZ_CYGX02000023.1"/>
</dbReference>
<keyword evidence="2" id="KW-1185">Reference proteome</keyword>
<proteinExistence type="predicted"/>
<evidence type="ECO:0000313" key="1">
    <source>
        <dbReference type="EMBL" id="SIT39862.1"/>
    </source>
</evidence>